<dbReference type="SUPFAM" id="SSF53850">
    <property type="entry name" value="Periplasmic binding protein-like II"/>
    <property type="match status" value="1"/>
</dbReference>
<evidence type="ECO:0000256" key="2">
    <source>
        <dbReference type="ARBA" id="ARBA00022729"/>
    </source>
</evidence>
<protein>
    <submittedName>
        <fullName evidence="8">Putative aldouronate transport system substrate-binding protein</fullName>
    </submittedName>
</protein>
<dbReference type="PANTHER" id="PTHR43649:SF33">
    <property type="entry name" value="POLYGALACTURONAN_RHAMNOGALACTURONAN-BINDING PROTEIN YTCQ"/>
    <property type="match status" value="1"/>
</dbReference>
<keyword evidence="4" id="KW-0564">Palmitate</keyword>
<organism evidence="8 9">
    <name type="scientific">Paenibacillus endophyticus</name>
    <dbReference type="NCBI Taxonomy" id="1294268"/>
    <lineage>
        <taxon>Bacteria</taxon>
        <taxon>Bacillati</taxon>
        <taxon>Bacillota</taxon>
        <taxon>Bacilli</taxon>
        <taxon>Bacillales</taxon>
        <taxon>Paenibacillaceae</taxon>
        <taxon>Paenibacillus</taxon>
    </lineage>
</organism>
<dbReference type="PROSITE" id="PS51257">
    <property type="entry name" value="PROKAR_LIPOPROTEIN"/>
    <property type="match status" value="1"/>
</dbReference>
<feature type="chain" id="PRO_5031362578" evidence="7">
    <location>
        <begin position="24"/>
        <end position="536"/>
    </location>
</feature>
<dbReference type="Pfam" id="PF01547">
    <property type="entry name" value="SBP_bac_1"/>
    <property type="match status" value="1"/>
</dbReference>
<proteinExistence type="predicted"/>
<evidence type="ECO:0000313" key="8">
    <source>
        <dbReference type="EMBL" id="MBB3155434.1"/>
    </source>
</evidence>
<evidence type="ECO:0000256" key="7">
    <source>
        <dbReference type="SAM" id="SignalP"/>
    </source>
</evidence>
<dbReference type="AlphaFoldDB" id="A0A7W5CEI9"/>
<keyword evidence="5" id="KW-0449">Lipoprotein</keyword>
<keyword evidence="2 7" id="KW-0732">Signal</keyword>
<dbReference type="PANTHER" id="PTHR43649">
    <property type="entry name" value="ARABINOSE-BINDING PROTEIN-RELATED"/>
    <property type="match status" value="1"/>
</dbReference>
<dbReference type="InterPro" id="IPR050490">
    <property type="entry name" value="Bact_solute-bd_prot1"/>
</dbReference>
<dbReference type="RefSeq" id="WP_183570102.1">
    <property type="nucleotide sequence ID" value="NZ_CBCSLB010000023.1"/>
</dbReference>
<sequence length="536" mass="58972">MVTKKHRTAKTLISLLILATALAACSSGNKESNTSEGSTNAPQSTNKGTDAAEVKKPVTIKMFNRVNAEIVLKDNPVIAEVEKIANVKLEIEAPPINNYVDKLQVLMASGDLPDVIYNWGTAGNGADANMEKWAQNGLLEPLDDKIANYPNLMKNITPDMWNAVKSVNDGKTYIIPRTNAVNHWGYMINQQWLDKVSLQAPTTLDELTNVCEAFTEQDPDGNGQKDTYCLSFSGPDLGRNTIWNASNFLTAAFGLPVVDGVKDADGTYKIREKMSGYIPYLTYLKKLNDEKLIDPEFLINKIYVDQEKLNQNRVGIIYAHQSTVLGNISKDPESDKKYTYHGVLKDANGVAADWVTPAMWGGWMIPKDSKNVDDVLAFLDWGNTAEANALFQLGVKGVTFDSYDPATKAISRTDEQTTKLSTLTSSYMTPANAINGEGASIVNATTTERIELYKSQLDAALGQMTIVNVPAVRAPKIASLNSTIPDLMKKKDDNEIKFITGTITEQQFKAFLEKEWYPGTADAEAEYVTFMNSLGN</sequence>
<name>A0A7W5CEI9_9BACL</name>
<evidence type="ECO:0000256" key="1">
    <source>
        <dbReference type="ARBA" id="ARBA00022475"/>
    </source>
</evidence>
<evidence type="ECO:0000256" key="3">
    <source>
        <dbReference type="ARBA" id="ARBA00023136"/>
    </source>
</evidence>
<dbReference type="Proteomes" id="UP000518605">
    <property type="component" value="Unassembled WGS sequence"/>
</dbReference>
<reference evidence="8 9" key="1">
    <citation type="submission" date="2020-08" db="EMBL/GenBank/DDBJ databases">
        <title>Genomic Encyclopedia of Type Strains, Phase III (KMG-III): the genomes of soil and plant-associated and newly described type strains.</title>
        <authorList>
            <person name="Whitman W."/>
        </authorList>
    </citation>
    <scope>NUCLEOTIDE SEQUENCE [LARGE SCALE GENOMIC DNA]</scope>
    <source>
        <strain evidence="8 9">CECT 8234</strain>
    </source>
</reference>
<evidence type="ECO:0000256" key="4">
    <source>
        <dbReference type="ARBA" id="ARBA00023139"/>
    </source>
</evidence>
<comment type="caution">
    <text evidence="8">The sequence shown here is derived from an EMBL/GenBank/DDBJ whole genome shotgun (WGS) entry which is preliminary data.</text>
</comment>
<dbReference type="InterPro" id="IPR006059">
    <property type="entry name" value="SBP"/>
</dbReference>
<feature type="region of interest" description="Disordered" evidence="6">
    <location>
        <begin position="28"/>
        <end position="52"/>
    </location>
</feature>
<gene>
    <name evidence="8" type="ORF">FHS16_005542</name>
</gene>
<keyword evidence="3" id="KW-0472">Membrane</keyword>
<keyword evidence="9" id="KW-1185">Reference proteome</keyword>
<evidence type="ECO:0000256" key="6">
    <source>
        <dbReference type="SAM" id="MobiDB-lite"/>
    </source>
</evidence>
<feature type="signal peptide" evidence="7">
    <location>
        <begin position="1"/>
        <end position="23"/>
    </location>
</feature>
<feature type="compositionally biased region" description="Polar residues" evidence="6">
    <location>
        <begin position="28"/>
        <end position="48"/>
    </location>
</feature>
<accession>A0A7W5CEI9</accession>
<keyword evidence="1" id="KW-1003">Cell membrane</keyword>
<dbReference type="Gene3D" id="3.40.190.10">
    <property type="entry name" value="Periplasmic binding protein-like II"/>
    <property type="match status" value="2"/>
</dbReference>
<evidence type="ECO:0000313" key="9">
    <source>
        <dbReference type="Proteomes" id="UP000518605"/>
    </source>
</evidence>
<evidence type="ECO:0000256" key="5">
    <source>
        <dbReference type="ARBA" id="ARBA00023288"/>
    </source>
</evidence>
<dbReference type="EMBL" id="JACHXW010000024">
    <property type="protein sequence ID" value="MBB3155434.1"/>
    <property type="molecule type" value="Genomic_DNA"/>
</dbReference>